<feature type="chain" id="PRO_5018127493" description="AA9 family lytic polysaccharide monooxygenase" evidence="6">
    <location>
        <begin position="20"/>
        <end position="331"/>
    </location>
</feature>
<dbReference type="GO" id="GO:0005576">
    <property type="term" value="C:extracellular region"/>
    <property type="evidence" value="ECO:0007669"/>
    <property type="project" value="UniProtKB-SubCell"/>
</dbReference>
<keyword evidence="3 5" id="KW-0964">Secreted</keyword>
<dbReference type="InterPro" id="IPR005103">
    <property type="entry name" value="AA9_LPMO"/>
</dbReference>
<keyword evidence="5" id="KW-0624">Polysaccharide degradation</keyword>
<keyword evidence="5" id="KW-0119">Carbohydrate metabolism</keyword>
<dbReference type="GO" id="GO:0030245">
    <property type="term" value="P:cellulose catabolic process"/>
    <property type="evidence" value="ECO:0007669"/>
    <property type="project" value="UniProtKB-UniRule"/>
</dbReference>
<comment type="subcellular location">
    <subcellularLocation>
        <location evidence="2 5">Secreted</location>
    </subcellularLocation>
</comment>
<dbReference type="GO" id="GO:0030248">
    <property type="term" value="F:cellulose binding"/>
    <property type="evidence" value="ECO:0007669"/>
    <property type="project" value="UniProtKB-UniRule"/>
</dbReference>
<reference evidence="8 9" key="1">
    <citation type="journal article" date="2018" name="Nat. Ecol. Evol.">
        <title>Pezizomycetes genomes reveal the molecular basis of ectomycorrhizal truffle lifestyle.</title>
        <authorList>
            <person name="Murat C."/>
            <person name="Payen T."/>
            <person name="Noel B."/>
            <person name="Kuo A."/>
            <person name="Morin E."/>
            <person name="Chen J."/>
            <person name="Kohler A."/>
            <person name="Krizsan K."/>
            <person name="Balestrini R."/>
            <person name="Da Silva C."/>
            <person name="Montanini B."/>
            <person name="Hainaut M."/>
            <person name="Levati E."/>
            <person name="Barry K.W."/>
            <person name="Belfiori B."/>
            <person name="Cichocki N."/>
            <person name="Clum A."/>
            <person name="Dockter R.B."/>
            <person name="Fauchery L."/>
            <person name="Guy J."/>
            <person name="Iotti M."/>
            <person name="Le Tacon F."/>
            <person name="Lindquist E.A."/>
            <person name="Lipzen A."/>
            <person name="Malagnac F."/>
            <person name="Mello A."/>
            <person name="Molinier V."/>
            <person name="Miyauchi S."/>
            <person name="Poulain J."/>
            <person name="Riccioni C."/>
            <person name="Rubini A."/>
            <person name="Sitrit Y."/>
            <person name="Splivallo R."/>
            <person name="Traeger S."/>
            <person name="Wang M."/>
            <person name="Zifcakova L."/>
            <person name="Wipf D."/>
            <person name="Zambonelli A."/>
            <person name="Paolocci F."/>
            <person name="Nowrousian M."/>
            <person name="Ottonello S."/>
            <person name="Baldrian P."/>
            <person name="Spatafora J.W."/>
            <person name="Henrissat B."/>
            <person name="Nagy L.G."/>
            <person name="Aury J.M."/>
            <person name="Wincker P."/>
            <person name="Grigoriev I.V."/>
            <person name="Bonfante P."/>
            <person name="Martin F.M."/>
        </authorList>
    </citation>
    <scope>NUCLEOTIDE SEQUENCE [LARGE SCALE GENOMIC DNA]</scope>
    <source>
        <strain evidence="8 9">RN42</strain>
    </source>
</reference>
<keyword evidence="6" id="KW-0732">Signal</keyword>
<accession>A0A3N4I9H0</accession>
<dbReference type="Gene3D" id="2.70.50.70">
    <property type="match status" value="1"/>
</dbReference>
<dbReference type="PANTHER" id="PTHR33353">
    <property type="entry name" value="PUTATIVE (AFU_ORTHOLOGUE AFUA_1G12560)-RELATED"/>
    <property type="match status" value="1"/>
</dbReference>
<comment type="function">
    <text evidence="5">Lytic polysaccharide monooxygenase (LMPO) that depolymerizes crystalline and amorphous polysaccharides via the oxidation of scissile alpha- or beta-(1-4)-glycosidic bonds, yielding C1 and/or C4 oxidation products. Catalysis by LPMOs requires the reduction of the active-site copper from Cu(II) to Cu(I) by a reducing agent and H(2)O(2) or O(2) as a cosubstrate.</text>
</comment>
<sequence>MKFFSASLAVLALASSTAAHHMITNILINGEEMPLGKCMRIPPTTSPVTDIYSDAMACNVGGNNGVQRVCEANAGDSISFMWRTWPDASQPGSLDSSHQGPCAVYLKKAPDGQSVTSLAASGGGWFKIFDDGYRDGSFCSQKIADNGGRMTVRLPTDLAAGEYLIRGEQIALHDAARVGGAQYYIGCAQIAISSAGQKTVPSTVAIPGHIDQNGPGVVFDYWNNKNPANYKTPGPAVFSPPANPGRINQRLSIQSSNCIAENANWCGKALPSFEGEKSCYTAAAYCWNQVNECFSSAPATGDKGCKAFEKVCEKATAHCRSCGSSCSGRFP</sequence>
<evidence type="ECO:0000256" key="1">
    <source>
        <dbReference type="ARBA" id="ARBA00001973"/>
    </source>
</evidence>
<evidence type="ECO:0000256" key="3">
    <source>
        <dbReference type="ARBA" id="ARBA00022525"/>
    </source>
</evidence>
<dbReference type="InterPro" id="IPR049892">
    <property type="entry name" value="AA9"/>
</dbReference>
<dbReference type="Proteomes" id="UP000275078">
    <property type="component" value="Unassembled WGS sequence"/>
</dbReference>
<feature type="domain" description="Auxiliary Activity family 9 catalytic" evidence="7">
    <location>
        <begin position="20"/>
        <end position="230"/>
    </location>
</feature>
<feature type="signal peptide" evidence="6">
    <location>
        <begin position="1"/>
        <end position="19"/>
    </location>
</feature>
<dbReference type="EC" id="1.14.99.56" evidence="5"/>
<dbReference type="OrthoDB" id="5985073at2759"/>
<evidence type="ECO:0000259" key="7">
    <source>
        <dbReference type="Pfam" id="PF03443"/>
    </source>
</evidence>
<evidence type="ECO:0000313" key="9">
    <source>
        <dbReference type="Proteomes" id="UP000275078"/>
    </source>
</evidence>
<dbReference type="CDD" id="cd21175">
    <property type="entry name" value="LPMO_AA9"/>
    <property type="match status" value="1"/>
</dbReference>
<evidence type="ECO:0000256" key="4">
    <source>
        <dbReference type="ARBA" id="ARBA00023157"/>
    </source>
</evidence>
<evidence type="ECO:0000256" key="6">
    <source>
        <dbReference type="SAM" id="SignalP"/>
    </source>
</evidence>
<organism evidence="8 9">
    <name type="scientific">Ascobolus immersus RN42</name>
    <dbReference type="NCBI Taxonomy" id="1160509"/>
    <lineage>
        <taxon>Eukaryota</taxon>
        <taxon>Fungi</taxon>
        <taxon>Dikarya</taxon>
        <taxon>Ascomycota</taxon>
        <taxon>Pezizomycotina</taxon>
        <taxon>Pezizomycetes</taxon>
        <taxon>Pezizales</taxon>
        <taxon>Ascobolaceae</taxon>
        <taxon>Ascobolus</taxon>
    </lineage>
</organism>
<protein>
    <recommendedName>
        <fullName evidence="5">AA9 family lytic polysaccharide monooxygenase</fullName>
        <ecNumber evidence="5">1.14.99.56</ecNumber>
    </recommendedName>
    <alternativeName>
        <fullName evidence="5">Endo-beta-1,4-glucanase</fullName>
    </alternativeName>
    <alternativeName>
        <fullName evidence="5">Glycosyl hydrolase 61 family protein</fullName>
    </alternativeName>
</protein>
<evidence type="ECO:0000256" key="5">
    <source>
        <dbReference type="RuleBase" id="RU368122"/>
    </source>
</evidence>
<dbReference type="Pfam" id="PF03443">
    <property type="entry name" value="AA9"/>
    <property type="match status" value="1"/>
</dbReference>
<comment type="cofactor">
    <cofactor evidence="1">
        <name>Cu(2+)</name>
        <dbReference type="ChEBI" id="CHEBI:29036"/>
    </cofactor>
</comment>
<dbReference type="PANTHER" id="PTHR33353:SF32">
    <property type="entry name" value="ENDO-BETA-1,4-GLUCANASE D"/>
    <property type="match status" value="1"/>
</dbReference>
<keyword evidence="5" id="KW-0136">Cellulose degradation</keyword>
<evidence type="ECO:0000256" key="2">
    <source>
        <dbReference type="ARBA" id="ARBA00004613"/>
    </source>
</evidence>
<comment type="domain">
    <text evidence="5">Has a modular structure: an endo-beta-1,4-glucanase catalytic module at the N-terminus, a linker rich in serines and threonines, and a C-terminal carbohydrate-binding module (CBM).</text>
</comment>
<dbReference type="STRING" id="1160509.A0A3N4I9H0"/>
<evidence type="ECO:0000313" key="8">
    <source>
        <dbReference type="EMBL" id="RPA82735.1"/>
    </source>
</evidence>
<name>A0A3N4I9H0_ASCIM</name>
<dbReference type="AlphaFoldDB" id="A0A3N4I9H0"/>
<keyword evidence="4 5" id="KW-1015">Disulfide bond</keyword>
<dbReference type="EMBL" id="ML119669">
    <property type="protein sequence ID" value="RPA82735.1"/>
    <property type="molecule type" value="Genomic_DNA"/>
</dbReference>
<gene>
    <name evidence="8" type="ORF">BJ508DRAFT_375498</name>
</gene>
<keyword evidence="9" id="KW-1185">Reference proteome</keyword>
<comment type="catalytic activity">
    <reaction evidence="5">
        <text>[(1-&gt;4)-beta-D-glucosyl]n+m + reduced acceptor + O2 = 4-dehydro-beta-D-glucosyl-[(1-&gt;4)-beta-D-glucosyl]n-1 + [(1-&gt;4)-beta-D-glucosyl]m + acceptor + H2O.</text>
        <dbReference type="EC" id="1.14.99.56"/>
    </reaction>
</comment>
<dbReference type="GO" id="GO:0008810">
    <property type="term" value="F:cellulase activity"/>
    <property type="evidence" value="ECO:0007669"/>
    <property type="project" value="UniProtKB-UniRule"/>
</dbReference>
<proteinExistence type="predicted"/>